<dbReference type="Proteomes" id="UP001356095">
    <property type="component" value="Unassembled WGS sequence"/>
</dbReference>
<organism evidence="10 11">
    <name type="scientific">Nocardiopsis codii</name>
    <dbReference type="NCBI Taxonomy" id="3065942"/>
    <lineage>
        <taxon>Bacteria</taxon>
        <taxon>Bacillati</taxon>
        <taxon>Actinomycetota</taxon>
        <taxon>Actinomycetes</taxon>
        <taxon>Streptosporangiales</taxon>
        <taxon>Nocardiopsidaceae</taxon>
        <taxon>Nocardiopsis</taxon>
    </lineage>
</organism>
<keyword evidence="6" id="KW-0235">DNA replication</keyword>
<dbReference type="InterPro" id="IPR001001">
    <property type="entry name" value="DNA_polIII_beta"/>
</dbReference>
<keyword evidence="3" id="KW-0963">Cytoplasm</keyword>
<evidence type="ECO:0000259" key="9">
    <source>
        <dbReference type="Pfam" id="PF00712"/>
    </source>
</evidence>
<keyword evidence="7" id="KW-0239">DNA-directed DNA polymerase</keyword>
<evidence type="ECO:0000256" key="8">
    <source>
        <dbReference type="ARBA" id="ARBA00023125"/>
    </source>
</evidence>
<feature type="domain" description="DNA polymerase III beta sliding clamp N-terminal" evidence="9">
    <location>
        <begin position="23"/>
        <end position="147"/>
    </location>
</feature>
<keyword evidence="5" id="KW-0548">Nucleotidyltransferase</keyword>
<dbReference type="EMBL" id="JAUZMY010000026">
    <property type="protein sequence ID" value="MEE2040209.1"/>
    <property type="molecule type" value="Genomic_DNA"/>
</dbReference>
<dbReference type="SUPFAM" id="SSF55979">
    <property type="entry name" value="DNA clamp"/>
    <property type="match status" value="3"/>
</dbReference>
<evidence type="ECO:0000256" key="5">
    <source>
        <dbReference type="ARBA" id="ARBA00022695"/>
    </source>
</evidence>
<dbReference type="InterPro" id="IPR046938">
    <property type="entry name" value="DNA_clamp_sf"/>
</dbReference>
<comment type="similarity">
    <text evidence="2">Belongs to the beta sliding clamp family.</text>
</comment>
<evidence type="ECO:0000313" key="11">
    <source>
        <dbReference type="Proteomes" id="UP001356095"/>
    </source>
</evidence>
<gene>
    <name evidence="10" type="ORF">Q8791_23620</name>
</gene>
<evidence type="ECO:0000313" key="10">
    <source>
        <dbReference type="EMBL" id="MEE2040209.1"/>
    </source>
</evidence>
<keyword evidence="11" id="KW-1185">Reference proteome</keyword>
<comment type="subcellular location">
    <subcellularLocation>
        <location evidence="1">Cytoplasm</location>
    </subcellularLocation>
</comment>
<dbReference type="Pfam" id="PF00712">
    <property type="entry name" value="DNA_pol3_beta"/>
    <property type="match status" value="2"/>
</dbReference>
<protein>
    <submittedName>
        <fullName evidence="10">DNA polymerase III subunit beta</fullName>
    </submittedName>
</protein>
<dbReference type="RefSeq" id="WP_330093978.1">
    <property type="nucleotide sequence ID" value="NZ_JAUZMY010000026.1"/>
</dbReference>
<evidence type="ECO:0000256" key="7">
    <source>
        <dbReference type="ARBA" id="ARBA00022932"/>
    </source>
</evidence>
<reference evidence="10 11" key="1">
    <citation type="submission" date="2023-08" db="EMBL/GenBank/DDBJ databases">
        <authorList>
            <person name="Girao M."/>
            <person name="Carvalho M.F."/>
        </authorList>
    </citation>
    <scope>NUCLEOTIDE SEQUENCE [LARGE SCALE GENOMIC DNA]</scope>
    <source>
        <strain evidence="10 11">CT-R113</strain>
    </source>
</reference>
<feature type="domain" description="DNA polymerase III beta sliding clamp N-terminal" evidence="9">
    <location>
        <begin position="156"/>
        <end position="258"/>
    </location>
</feature>
<dbReference type="SMART" id="SM00480">
    <property type="entry name" value="POL3Bc"/>
    <property type="match status" value="1"/>
</dbReference>
<dbReference type="CDD" id="cd00140">
    <property type="entry name" value="beta_clamp"/>
    <property type="match status" value="1"/>
</dbReference>
<evidence type="ECO:0000256" key="6">
    <source>
        <dbReference type="ARBA" id="ARBA00022705"/>
    </source>
</evidence>
<evidence type="ECO:0000256" key="3">
    <source>
        <dbReference type="ARBA" id="ARBA00022490"/>
    </source>
</evidence>
<proteinExistence type="inferred from homology"/>
<accession>A0ABU7KDA2</accession>
<evidence type="ECO:0000256" key="4">
    <source>
        <dbReference type="ARBA" id="ARBA00022679"/>
    </source>
</evidence>
<dbReference type="PANTHER" id="PTHR30478">
    <property type="entry name" value="DNA POLYMERASE III SUBUNIT BETA"/>
    <property type="match status" value="1"/>
</dbReference>
<evidence type="ECO:0000256" key="1">
    <source>
        <dbReference type="ARBA" id="ARBA00004496"/>
    </source>
</evidence>
<name>A0ABU7KDA2_9ACTN</name>
<comment type="caution">
    <text evidence="10">The sequence shown here is derived from an EMBL/GenBank/DDBJ whole genome shotgun (WGS) entry which is preliminary data.</text>
</comment>
<evidence type="ECO:0000256" key="2">
    <source>
        <dbReference type="ARBA" id="ARBA00010752"/>
    </source>
</evidence>
<dbReference type="InterPro" id="IPR022634">
    <property type="entry name" value="DNA_polIII_beta_N"/>
</dbReference>
<keyword evidence="4" id="KW-0808">Transferase</keyword>
<dbReference type="Gene3D" id="3.10.150.10">
    <property type="entry name" value="DNA Polymerase III, subunit A, domain 2"/>
    <property type="match status" value="3"/>
</dbReference>
<keyword evidence="8" id="KW-0238">DNA-binding</keyword>
<sequence length="406" mass="42268">MTRTPVTTAPLTPEDLRTLAGLEITTTRRELAEALATVGTAIAKRPAIPVLAGVHLEGHQDGTLTLTGFDYDTAITVTLEQAVTNPGRCLLNHAELVGMLAATAKGTPKKKADTAHVTVAHNSGKPTVTVDGYTLPLTDLPREDYPLPDMAVPPTLTVDAARFVSEVARVVPAAGGADALPVFANVHLVTDWSGLTMTATDGYRAARAKIPGAHIPEQGIRAGQALVEAALLRKLVKHLPSGTLTVGVHEDRVMLSSGPVTVVTRTSDQEVIAVDKVVPESAPMAVTVDRQKLAAAIVKATNILGASAEGRGMSLSVIVSPDTVAVAPKIERVIAPTFPADTTGVGEGLAVHFNPKFLAEAVGAFAAEDTVALHLTASDKIVMITAGGEGMGSAPYWHMLQPVRVH</sequence>
<dbReference type="PANTHER" id="PTHR30478:SF0">
    <property type="entry name" value="BETA SLIDING CLAMP"/>
    <property type="match status" value="1"/>
</dbReference>